<evidence type="ECO:0000313" key="3">
    <source>
        <dbReference type="Proteomes" id="UP001158045"/>
    </source>
</evidence>
<keyword evidence="1" id="KW-1133">Transmembrane helix</keyword>
<accession>A0ABT6NGB0</accession>
<organism evidence="2 3">
    <name type="scientific">Fusibacter bizertensis</name>
    <dbReference type="NCBI Taxonomy" id="1488331"/>
    <lineage>
        <taxon>Bacteria</taxon>
        <taxon>Bacillati</taxon>
        <taxon>Bacillota</taxon>
        <taxon>Clostridia</taxon>
        <taxon>Eubacteriales</taxon>
        <taxon>Eubacteriales Family XII. Incertae Sedis</taxon>
        <taxon>Fusibacter</taxon>
    </lineage>
</organism>
<evidence type="ECO:0000256" key="1">
    <source>
        <dbReference type="SAM" id="Phobius"/>
    </source>
</evidence>
<gene>
    <name evidence="2" type="ORF">QE109_15070</name>
</gene>
<dbReference type="Proteomes" id="UP001158045">
    <property type="component" value="Unassembled WGS sequence"/>
</dbReference>
<keyword evidence="1" id="KW-0472">Membrane</keyword>
<comment type="caution">
    <text evidence="2">The sequence shown here is derived from an EMBL/GenBank/DDBJ whole genome shotgun (WGS) entry which is preliminary data.</text>
</comment>
<proteinExistence type="predicted"/>
<keyword evidence="3" id="KW-1185">Reference proteome</keyword>
<feature type="transmembrane region" description="Helical" evidence="1">
    <location>
        <begin position="73"/>
        <end position="91"/>
    </location>
</feature>
<dbReference type="RefSeq" id="WP_281095374.1">
    <property type="nucleotide sequence ID" value="NZ_JARYZI010000012.1"/>
</dbReference>
<evidence type="ECO:0000313" key="2">
    <source>
        <dbReference type="EMBL" id="MDH8679478.1"/>
    </source>
</evidence>
<feature type="transmembrane region" description="Helical" evidence="1">
    <location>
        <begin position="103"/>
        <end position="126"/>
    </location>
</feature>
<feature type="transmembrane region" description="Helical" evidence="1">
    <location>
        <begin position="133"/>
        <end position="150"/>
    </location>
</feature>
<protein>
    <submittedName>
        <fullName evidence="2">YesL family protein</fullName>
    </submittedName>
</protein>
<keyword evidence="1" id="KW-0812">Transmembrane</keyword>
<name>A0ABT6NGB0_9FIRM</name>
<dbReference type="EMBL" id="JARYZI010000012">
    <property type="protein sequence ID" value="MDH8679478.1"/>
    <property type="molecule type" value="Genomic_DNA"/>
</dbReference>
<feature type="transmembrane region" description="Helical" evidence="1">
    <location>
        <begin position="25"/>
        <end position="52"/>
    </location>
</feature>
<dbReference type="InterPro" id="IPR006938">
    <property type="entry name" value="DUF624"/>
</dbReference>
<dbReference type="Pfam" id="PF04854">
    <property type="entry name" value="DUF624"/>
    <property type="match status" value="1"/>
</dbReference>
<feature type="transmembrane region" description="Helical" evidence="1">
    <location>
        <begin position="156"/>
        <end position="188"/>
    </location>
</feature>
<sequence length="207" mass="23627">MQRLGLNSNINSFKTWALDIIKLSLIWLFFSLPLVTIGASTVAAYAVTFKLIEKREVFIFKEFKKNFLENLKQGIPLGLIHLVVMYSFYLNLEFLTKFDVAPIVFFIAVIGIGILSLLCLTFAFPLCARYHNTLLGILVNSVTIAIKFFMKTFMLWLLLGMIILLFTSNILFMFLGILVVPGCVFLIVSKFSLKIFNLIEKETMKTL</sequence>
<reference evidence="2 3" key="1">
    <citation type="submission" date="2023-04" db="EMBL/GenBank/DDBJ databases">
        <title>Fusibacter bizertensis strain WBS, isolated from littoral bottom sediments of the Arctic seas - biochemical and genomic analysis.</title>
        <authorList>
            <person name="Brioukhanov A.L."/>
        </authorList>
    </citation>
    <scope>NUCLEOTIDE SEQUENCE [LARGE SCALE GENOMIC DNA]</scope>
    <source>
        <strain evidence="2 3">WBS</strain>
    </source>
</reference>